<evidence type="ECO:0000313" key="3">
    <source>
        <dbReference type="EMBL" id="PKI32487.1"/>
    </source>
</evidence>
<evidence type="ECO:0000256" key="1">
    <source>
        <dbReference type="SAM" id="MobiDB-lite"/>
    </source>
</evidence>
<organism evidence="3 4">
    <name type="scientific">Punica granatum</name>
    <name type="common">Pomegranate</name>
    <dbReference type="NCBI Taxonomy" id="22663"/>
    <lineage>
        <taxon>Eukaryota</taxon>
        <taxon>Viridiplantae</taxon>
        <taxon>Streptophyta</taxon>
        <taxon>Embryophyta</taxon>
        <taxon>Tracheophyta</taxon>
        <taxon>Spermatophyta</taxon>
        <taxon>Magnoliopsida</taxon>
        <taxon>eudicotyledons</taxon>
        <taxon>Gunneridae</taxon>
        <taxon>Pentapetalae</taxon>
        <taxon>rosids</taxon>
        <taxon>malvids</taxon>
        <taxon>Myrtales</taxon>
        <taxon>Lythraceae</taxon>
        <taxon>Punica</taxon>
    </lineage>
</organism>
<dbReference type="Pfam" id="PF03732">
    <property type="entry name" value="Retrotrans_gag"/>
    <property type="match status" value="1"/>
</dbReference>
<dbReference type="STRING" id="22663.A0A2I0HL74"/>
<protein>
    <recommendedName>
        <fullName evidence="2">Retrotransposon gag domain-containing protein</fullName>
    </recommendedName>
</protein>
<dbReference type="PANTHER" id="PTHR35046:SF18">
    <property type="entry name" value="RNA-DIRECTED DNA POLYMERASE"/>
    <property type="match status" value="1"/>
</dbReference>
<keyword evidence="4" id="KW-1185">Reference proteome</keyword>
<feature type="region of interest" description="Disordered" evidence="1">
    <location>
        <begin position="117"/>
        <end position="138"/>
    </location>
</feature>
<dbReference type="AlphaFoldDB" id="A0A2I0HL74"/>
<evidence type="ECO:0000313" key="4">
    <source>
        <dbReference type="Proteomes" id="UP000233551"/>
    </source>
</evidence>
<dbReference type="PANTHER" id="PTHR35046">
    <property type="entry name" value="ZINC KNUCKLE (CCHC-TYPE) FAMILY PROTEIN"/>
    <property type="match status" value="1"/>
</dbReference>
<dbReference type="InterPro" id="IPR005162">
    <property type="entry name" value="Retrotrans_gag_dom"/>
</dbReference>
<name>A0A2I0HL74_PUNGR</name>
<dbReference type="EMBL" id="PGOL01007582">
    <property type="protein sequence ID" value="PKI32487.1"/>
    <property type="molecule type" value="Genomic_DNA"/>
</dbReference>
<sequence>MKKKIRATFLPYNFQRIMYQRLQNLRQSTRSVGEYTNEFYQLVARNELRETEDQLVARYIRGLRVQLHDTINLFDPINVSFAHQRALIVERQQKRAGNGMFSGGVAVAGTGGAARAIGSSAVPGRPTRPANIGSSSSGAKCFKCGEPGCQHPIS</sequence>
<dbReference type="Proteomes" id="UP000233551">
    <property type="component" value="Unassembled WGS sequence"/>
</dbReference>
<feature type="non-terminal residue" evidence="3">
    <location>
        <position position="154"/>
    </location>
</feature>
<comment type="caution">
    <text evidence="3">The sequence shown here is derived from an EMBL/GenBank/DDBJ whole genome shotgun (WGS) entry which is preliminary data.</text>
</comment>
<gene>
    <name evidence="3" type="ORF">CRG98_047111</name>
</gene>
<accession>A0A2I0HL74</accession>
<evidence type="ECO:0000259" key="2">
    <source>
        <dbReference type="Pfam" id="PF03732"/>
    </source>
</evidence>
<feature type="domain" description="Retrotransposon gag" evidence="2">
    <location>
        <begin position="1"/>
        <end position="64"/>
    </location>
</feature>
<proteinExistence type="predicted"/>
<reference evidence="3 4" key="1">
    <citation type="submission" date="2017-11" db="EMBL/GenBank/DDBJ databases">
        <title>De-novo sequencing of pomegranate (Punica granatum L.) genome.</title>
        <authorList>
            <person name="Akparov Z."/>
            <person name="Amiraslanov A."/>
            <person name="Hajiyeva S."/>
            <person name="Abbasov M."/>
            <person name="Kaur K."/>
            <person name="Hamwieh A."/>
            <person name="Solovyev V."/>
            <person name="Salamov A."/>
            <person name="Braich B."/>
            <person name="Kosarev P."/>
            <person name="Mahmoud A."/>
            <person name="Hajiyev E."/>
            <person name="Babayeva S."/>
            <person name="Izzatullayeva V."/>
            <person name="Mammadov A."/>
            <person name="Mammadov A."/>
            <person name="Sharifova S."/>
            <person name="Ojaghi J."/>
            <person name="Eynullazada K."/>
            <person name="Bayramov B."/>
            <person name="Abdulazimova A."/>
            <person name="Shahmuradov I."/>
        </authorList>
    </citation>
    <scope>NUCLEOTIDE SEQUENCE [LARGE SCALE GENOMIC DNA]</scope>
    <source>
        <strain evidence="4">cv. AG2017</strain>
        <tissue evidence="3">Leaf</tissue>
    </source>
</reference>